<keyword evidence="2" id="KW-1185">Reference proteome</keyword>
<dbReference type="RefSeq" id="WP_331206047.1">
    <property type="nucleotide sequence ID" value="NZ_JAZGQL010000001.1"/>
</dbReference>
<gene>
    <name evidence="1" type="ORF">V1634_02410</name>
</gene>
<reference evidence="1 2" key="1">
    <citation type="submission" date="2024-01" db="EMBL/GenBank/DDBJ databases">
        <title>Genome insights into Plantactinospora veratri sp. nov.</title>
        <authorList>
            <person name="Wang L."/>
        </authorList>
    </citation>
    <scope>NUCLEOTIDE SEQUENCE [LARGE SCALE GENOMIC DNA]</scope>
    <source>
        <strain evidence="1 2">NEAU-FHS4</strain>
    </source>
</reference>
<accession>A0ABU7S6W8</accession>
<comment type="caution">
    <text evidence="1">The sequence shown here is derived from an EMBL/GenBank/DDBJ whole genome shotgun (WGS) entry which is preliminary data.</text>
</comment>
<evidence type="ECO:0000313" key="1">
    <source>
        <dbReference type="EMBL" id="MEE6305688.1"/>
    </source>
</evidence>
<sequence length="67" mass="7781">MRLMGAHEIRMRLGGISRQRVYAITSHRSFPAPIAELQQGKVWRAADVEKWIAKHRPELVGEDDEER</sequence>
<name>A0ABU7S6W8_9ACTN</name>
<keyword evidence="1" id="KW-0238">DNA-binding</keyword>
<dbReference type="GO" id="GO:0003677">
    <property type="term" value="F:DNA binding"/>
    <property type="evidence" value="ECO:0007669"/>
    <property type="project" value="UniProtKB-KW"/>
</dbReference>
<evidence type="ECO:0000313" key="2">
    <source>
        <dbReference type="Proteomes" id="UP001339911"/>
    </source>
</evidence>
<proteinExistence type="predicted"/>
<organism evidence="1 2">
    <name type="scientific">Plantactinospora veratri</name>
    <dbReference type="NCBI Taxonomy" id="1436122"/>
    <lineage>
        <taxon>Bacteria</taxon>
        <taxon>Bacillati</taxon>
        <taxon>Actinomycetota</taxon>
        <taxon>Actinomycetes</taxon>
        <taxon>Micromonosporales</taxon>
        <taxon>Micromonosporaceae</taxon>
        <taxon>Plantactinospora</taxon>
    </lineage>
</organism>
<protein>
    <submittedName>
        <fullName evidence="1">DNA-binding protein</fullName>
    </submittedName>
</protein>
<dbReference type="Proteomes" id="UP001339911">
    <property type="component" value="Unassembled WGS sequence"/>
</dbReference>
<dbReference type="EMBL" id="JAZGQL010000001">
    <property type="protein sequence ID" value="MEE6305688.1"/>
    <property type="molecule type" value="Genomic_DNA"/>
</dbReference>